<dbReference type="InterPro" id="IPR003495">
    <property type="entry name" value="CobW/HypB/UreG_nucleotide-bd"/>
</dbReference>
<gene>
    <name evidence="8" type="ORF">ACFSOZ_10220</name>
</gene>
<name>A0ABW4UAC7_9HYPH</name>
<keyword evidence="2" id="KW-0378">Hydrolase</keyword>
<keyword evidence="1" id="KW-0547">Nucleotide-binding</keyword>
<evidence type="ECO:0000256" key="4">
    <source>
        <dbReference type="ARBA" id="ARBA00034320"/>
    </source>
</evidence>
<feature type="domain" description="CobW C-terminal" evidence="7">
    <location>
        <begin position="240"/>
        <end position="332"/>
    </location>
</feature>
<accession>A0ABW4UAC7</accession>
<keyword evidence="3" id="KW-0143">Chaperone</keyword>
<dbReference type="Pfam" id="PF02492">
    <property type="entry name" value="cobW"/>
    <property type="match status" value="1"/>
</dbReference>
<dbReference type="InterPro" id="IPR036627">
    <property type="entry name" value="CobW-likC_sf"/>
</dbReference>
<dbReference type="InterPro" id="IPR027417">
    <property type="entry name" value="P-loop_NTPase"/>
</dbReference>
<dbReference type="SUPFAM" id="SSF90002">
    <property type="entry name" value="Hypothetical protein YjiA, C-terminal domain"/>
    <property type="match status" value="1"/>
</dbReference>
<dbReference type="PANTHER" id="PTHR13748">
    <property type="entry name" value="COBW-RELATED"/>
    <property type="match status" value="1"/>
</dbReference>
<reference evidence="9" key="1">
    <citation type="journal article" date="2019" name="Int. J. Syst. Evol. Microbiol.">
        <title>The Global Catalogue of Microorganisms (GCM) 10K type strain sequencing project: providing services to taxonomists for standard genome sequencing and annotation.</title>
        <authorList>
            <consortium name="The Broad Institute Genomics Platform"/>
            <consortium name="The Broad Institute Genome Sequencing Center for Infectious Disease"/>
            <person name="Wu L."/>
            <person name="Ma J."/>
        </authorList>
    </citation>
    <scope>NUCLEOTIDE SEQUENCE [LARGE SCALE GENOMIC DNA]</scope>
    <source>
        <strain evidence="9">CGMCC 1.16225</strain>
    </source>
</reference>
<protein>
    <submittedName>
        <fullName evidence="8">CobW family GTP-binding protein</fullName>
    </submittedName>
</protein>
<dbReference type="Gene3D" id="3.30.1220.10">
    <property type="entry name" value="CobW-like, C-terminal domain"/>
    <property type="match status" value="1"/>
</dbReference>
<evidence type="ECO:0000313" key="9">
    <source>
        <dbReference type="Proteomes" id="UP001597405"/>
    </source>
</evidence>
<comment type="function">
    <text evidence="5">Zinc chaperone that directly transfers zinc cofactor to target proteins, thereby activating them. Zinc is transferred from the CXCC motif in the GTPase domain to the zinc binding site in target proteins in a process requiring GTP hydrolysis.</text>
</comment>
<evidence type="ECO:0000256" key="1">
    <source>
        <dbReference type="ARBA" id="ARBA00022741"/>
    </source>
</evidence>
<evidence type="ECO:0000256" key="6">
    <source>
        <dbReference type="ARBA" id="ARBA00049117"/>
    </source>
</evidence>
<proteinExistence type="inferred from homology"/>
<dbReference type="PANTHER" id="PTHR13748:SF62">
    <property type="entry name" value="COBW DOMAIN-CONTAINING PROTEIN"/>
    <property type="match status" value="1"/>
</dbReference>
<dbReference type="Proteomes" id="UP001597405">
    <property type="component" value="Unassembled WGS sequence"/>
</dbReference>
<comment type="similarity">
    <text evidence="4">Belongs to the SIMIBI class G3E GTPase family. ZNG1 subfamily.</text>
</comment>
<keyword evidence="9" id="KW-1185">Reference proteome</keyword>
<dbReference type="InterPro" id="IPR051316">
    <property type="entry name" value="Zinc-reg_GTPase_activator"/>
</dbReference>
<dbReference type="SUPFAM" id="SSF52540">
    <property type="entry name" value="P-loop containing nucleoside triphosphate hydrolases"/>
    <property type="match status" value="1"/>
</dbReference>
<evidence type="ECO:0000256" key="2">
    <source>
        <dbReference type="ARBA" id="ARBA00022801"/>
    </source>
</evidence>
<organism evidence="8 9">
    <name type="scientific">Mesorhizobium newzealandense</name>
    <dbReference type="NCBI Taxonomy" id="1300302"/>
    <lineage>
        <taxon>Bacteria</taxon>
        <taxon>Pseudomonadati</taxon>
        <taxon>Pseudomonadota</taxon>
        <taxon>Alphaproteobacteria</taxon>
        <taxon>Hyphomicrobiales</taxon>
        <taxon>Phyllobacteriaceae</taxon>
        <taxon>Mesorhizobium</taxon>
    </lineage>
</organism>
<dbReference type="Pfam" id="PF07683">
    <property type="entry name" value="CobW_C"/>
    <property type="match status" value="1"/>
</dbReference>
<dbReference type="Gene3D" id="3.40.50.300">
    <property type="entry name" value="P-loop containing nucleotide triphosphate hydrolases"/>
    <property type="match status" value="1"/>
</dbReference>
<dbReference type="CDD" id="cd03112">
    <property type="entry name" value="CobW-like"/>
    <property type="match status" value="1"/>
</dbReference>
<evidence type="ECO:0000256" key="3">
    <source>
        <dbReference type="ARBA" id="ARBA00023186"/>
    </source>
</evidence>
<evidence type="ECO:0000313" key="8">
    <source>
        <dbReference type="EMBL" id="MFD1983047.1"/>
    </source>
</evidence>
<dbReference type="InterPro" id="IPR011629">
    <property type="entry name" value="CobW-like_C"/>
</dbReference>
<dbReference type="SMART" id="SM00833">
    <property type="entry name" value="CobW_C"/>
    <property type="match status" value="1"/>
</dbReference>
<comment type="caution">
    <text evidence="8">The sequence shown here is derived from an EMBL/GenBank/DDBJ whole genome shotgun (WGS) entry which is preliminary data.</text>
</comment>
<dbReference type="RefSeq" id="WP_379096822.1">
    <property type="nucleotide sequence ID" value="NZ_JBHUGZ010000007.1"/>
</dbReference>
<evidence type="ECO:0000256" key="5">
    <source>
        <dbReference type="ARBA" id="ARBA00045658"/>
    </source>
</evidence>
<sequence length="343" mass="37205">MSSEPDGLPRWPVTLLIGMLGSGKTTLLRHILLDPAMRGTAVLINEIGEIGIDHHLIERIDGETVLMRSGCLCCTMRADLPQSLNALRRRWLGDDRLDLRRVVIETTGLAVPGPILRELATNPLVASDFPLSSVVATVDAQHALRQTRSREEARQQIAVADIVVLTKTDLANKATTAAVRREVSGLNPRAPVIAVTSGVVDAKRLIADHDRKEEDIRAWADVDGAPDPLGHVTHAPHNGIGTLSLEARDPIAWAALTAFLSGLVGEFAPSLLRFKGILNVLGSDLPVVVHGVHDAFYPAETLEAWPTQDRNSRLVLILDRMAQQREKLSRLIGSSGIDWSIAG</sequence>
<dbReference type="EMBL" id="JBHUGZ010000007">
    <property type="protein sequence ID" value="MFD1983047.1"/>
    <property type="molecule type" value="Genomic_DNA"/>
</dbReference>
<comment type="catalytic activity">
    <reaction evidence="6">
        <text>GTP + H2O = GDP + phosphate + H(+)</text>
        <dbReference type="Rhea" id="RHEA:19669"/>
        <dbReference type="ChEBI" id="CHEBI:15377"/>
        <dbReference type="ChEBI" id="CHEBI:15378"/>
        <dbReference type="ChEBI" id="CHEBI:37565"/>
        <dbReference type="ChEBI" id="CHEBI:43474"/>
        <dbReference type="ChEBI" id="CHEBI:58189"/>
    </reaction>
    <physiologicalReaction direction="left-to-right" evidence="6">
        <dbReference type="Rhea" id="RHEA:19670"/>
    </physiologicalReaction>
</comment>
<evidence type="ECO:0000259" key="7">
    <source>
        <dbReference type="SMART" id="SM00833"/>
    </source>
</evidence>